<feature type="non-terminal residue" evidence="2">
    <location>
        <position position="101"/>
    </location>
</feature>
<dbReference type="EMBL" id="CAJOBA010121464">
    <property type="protein sequence ID" value="CAF4581335.1"/>
    <property type="molecule type" value="Genomic_DNA"/>
</dbReference>
<evidence type="ECO:0000256" key="1">
    <source>
        <dbReference type="SAM" id="MobiDB-lite"/>
    </source>
</evidence>
<name>A0A8S2YR00_9BILA</name>
<reference evidence="2" key="1">
    <citation type="submission" date="2021-02" db="EMBL/GenBank/DDBJ databases">
        <authorList>
            <person name="Nowell W R."/>
        </authorList>
    </citation>
    <scope>NUCLEOTIDE SEQUENCE</scope>
</reference>
<sequence>CSTPTVPTSTTSDRRRATVSEGRPTTKITSNSSNNGLPLTKLKEKDEISQLPPPKSKSTLPVGMIQPGYITPSKLFNIMGYGLDNQYLFMHAHYLYVIDCR</sequence>
<feature type="non-terminal residue" evidence="2">
    <location>
        <position position="1"/>
    </location>
</feature>
<feature type="compositionally biased region" description="Polar residues" evidence="1">
    <location>
        <begin position="26"/>
        <end position="37"/>
    </location>
</feature>
<protein>
    <submittedName>
        <fullName evidence="2">Uncharacterized protein</fullName>
    </submittedName>
</protein>
<dbReference type="AlphaFoldDB" id="A0A8S2YR00"/>
<gene>
    <name evidence="2" type="ORF">TMI583_LOCUS50397</name>
</gene>
<organism evidence="2 3">
    <name type="scientific">Didymodactylos carnosus</name>
    <dbReference type="NCBI Taxonomy" id="1234261"/>
    <lineage>
        <taxon>Eukaryota</taxon>
        <taxon>Metazoa</taxon>
        <taxon>Spiralia</taxon>
        <taxon>Gnathifera</taxon>
        <taxon>Rotifera</taxon>
        <taxon>Eurotatoria</taxon>
        <taxon>Bdelloidea</taxon>
        <taxon>Philodinida</taxon>
        <taxon>Philodinidae</taxon>
        <taxon>Didymodactylos</taxon>
    </lineage>
</organism>
<evidence type="ECO:0000313" key="3">
    <source>
        <dbReference type="Proteomes" id="UP000682733"/>
    </source>
</evidence>
<dbReference type="Proteomes" id="UP000682733">
    <property type="component" value="Unassembled WGS sequence"/>
</dbReference>
<accession>A0A8S2YR00</accession>
<feature type="compositionally biased region" description="Low complexity" evidence="1">
    <location>
        <begin position="1"/>
        <end position="11"/>
    </location>
</feature>
<evidence type="ECO:0000313" key="2">
    <source>
        <dbReference type="EMBL" id="CAF4581335.1"/>
    </source>
</evidence>
<proteinExistence type="predicted"/>
<feature type="region of interest" description="Disordered" evidence="1">
    <location>
        <begin position="1"/>
        <end position="60"/>
    </location>
</feature>
<comment type="caution">
    <text evidence="2">The sequence shown here is derived from an EMBL/GenBank/DDBJ whole genome shotgun (WGS) entry which is preliminary data.</text>
</comment>